<dbReference type="EMBL" id="ML995811">
    <property type="protein sequence ID" value="KAF2773409.1"/>
    <property type="molecule type" value="Genomic_DNA"/>
</dbReference>
<keyword evidence="2" id="KW-1185">Reference proteome</keyword>
<proteinExistence type="predicted"/>
<organism evidence="1 2">
    <name type="scientific">Teratosphaeria nubilosa</name>
    <dbReference type="NCBI Taxonomy" id="161662"/>
    <lineage>
        <taxon>Eukaryota</taxon>
        <taxon>Fungi</taxon>
        <taxon>Dikarya</taxon>
        <taxon>Ascomycota</taxon>
        <taxon>Pezizomycotina</taxon>
        <taxon>Dothideomycetes</taxon>
        <taxon>Dothideomycetidae</taxon>
        <taxon>Mycosphaerellales</taxon>
        <taxon>Teratosphaeriaceae</taxon>
        <taxon>Teratosphaeria</taxon>
    </lineage>
</organism>
<sequence>MEAARTAGPLTCSAGCLIFRIQSCLFMHPAMSRIIPLQNPTRLLHFRSTYLHRSASRLLAGFLDVAFVALLSRRTALSRASSEARSVVVMLLSVCAFGRPLECDSTYNKILSILPGSRKW</sequence>
<evidence type="ECO:0000313" key="2">
    <source>
        <dbReference type="Proteomes" id="UP000799436"/>
    </source>
</evidence>
<dbReference type="AlphaFoldDB" id="A0A6G1LLG2"/>
<name>A0A6G1LLG2_9PEZI</name>
<protein>
    <submittedName>
        <fullName evidence="1">Uncharacterized protein</fullName>
    </submittedName>
</protein>
<reference evidence="1" key="1">
    <citation type="journal article" date="2020" name="Stud. Mycol.">
        <title>101 Dothideomycetes genomes: a test case for predicting lifestyles and emergence of pathogens.</title>
        <authorList>
            <person name="Haridas S."/>
            <person name="Albert R."/>
            <person name="Binder M."/>
            <person name="Bloem J."/>
            <person name="Labutti K."/>
            <person name="Salamov A."/>
            <person name="Andreopoulos B."/>
            <person name="Baker S."/>
            <person name="Barry K."/>
            <person name="Bills G."/>
            <person name="Bluhm B."/>
            <person name="Cannon C."/>
            <person name="Castanera R."/>
            <person name="Culley D."/>
            <person name="Daum C."/>
            <person name="Ezra D."/>
            <person name="Gonzalez J."/>
            <person name="Henrissat B."/>
            <person name="Kuo A."/>
            <person name="Liang C."/>
            <person name="Lipzen A."/>
            <person name="Lutzoni F."/>
            <person name="Magnuson J."/>
            <person name="Mondo S."/>
            <person name="Nolan M."/>
            <person name="Ohm R."/>
            <person name="Pangilinan J."/>
            <person name="Park H.-J."/>
            <person name="Ramirez L."/>
            <person name="Alfaro M."/>
            <person name="Sun H."/>
            <person name="Tritt A."/>
            <person name="Yoshinaga Y."/>
            <person name="Zwiers L.-H."/>
            <person name="Turgeon B."/>
            <person name="Goodwin S."/>
            <person name="Spatafora J."/>
            <person name="Crous P."/>
            <person name="Grigoriev I."/>
        </authorList>
    </citation>
    <scope>NUCLEOTIDE SEQUENCE</scope>
    <source>
        <strain evidence="1">CBS 116005</strain>
    </source>
</reference>
<accession>A0A6G1LLG2</accession>
<gene>
    <name evidence="1" type="ORF">EJ03DRAFT_131360</name>
</gene>
<evidence type="ECO:0000313" key="1">
    <source>
        <dbReference type="EMBL" id="KAF2773409.1"/>
    </source>
</evidence>
<dbReference type="Proteomes" id="UP000799436">
    <property type="component" value="Unassembled WGS sequence"/>
</dbReference>